<evidence type="ECO:0000313" key="2">
    <source>
        <dbReference type="EMBL" id="PIZ59865.1"/>
    </source>
</evidence>
<dbReference type="PANTHER" id="PTHR37694">
    <property type="entry name" value="SLR8022 PROTEIN"/>
    <property type="match status" value="1"/>
</dbReference>
<reference evidence="3" key="1">
    <citation type="submission" date="2017-09" db="EMBL/GenBank/DDBJ databases">
        <title>Depth-based differentiation of microbial function through sediment-hosted aquifers and enrichment of novel symbionts in the deep terrestrial subsurface.</title>
        <authorList>
            <person name="Probst A.J."/>
            <person name="Ladd B."/>
            <person name="Jarett J.K."/>
            <person name="Geller-Mcgrath D.E."/>
            <person name="Sieber C.M.K."/>
            <person name="Emerson J.B."/>
            <person name="Anantharaman K."/>
            <person name="Thomas B.C."/>
            <person name="Malmstrom R."/>
            <person name="Stieglmeier M."/>
            <person name="Klingl A."/>
            <person name="Woyke T."/>
            <person name="Ryan C.M."/>
            <person name="Banfield J.F."/>
        </authorList>
    </citation>
    <scope>NUCLEOTIDE SEQUENCE [LARGE SCALE GENOMIC DNA]</scope>
</reference>
<evidence type="ECO:0000259" key="1">
    <source>
        <dbReference type="Pfam" id="PF07883"/>
    </source>
</evidence>
<dbReference type="InterPro" id="IPR011051">
    <property type="entry name" value="RmlC_Cupin_sf"/>
</dbReference>
<organism evidence="2 3">
    <name type="scientific">Candidatus Shapirobacteria bacterium CG_4_10_14_0_2_um_filter_40_12</name>
    <dbReference type="NCBI Taxonomy" id="1974871"/>
    <lineage>
        <taxon>Bacteria</taxon>
        <taxon>Candidatus Shapironibacteriota</taxon>
    </lineage>
</organism>
<dbReference type="EMBL" id="PFNX01000034">
    <property type="protein sequence ID" value="PIZ59865.1"/>
    <property type="molecule type" value="Genomic_DNA"/>
</dbReference>
<dbReference type="InterPro" id="IPR013096">
    <property type="entry name" value="Cupin_2"/>
</dbReference>
<dbReference type="PANTHER" id="PTHR37694:SF1">
    <property type="entry name" value="SLR8022 PROTEIN"/>
    <property type="match status" value="1"/>
</dbReference>
<dbReference type="SUPFAM" id="SSF51182">
    <property type="entry name" value="RmlC-like cupins"/>
    <property type="match status" value="1"/>
</dbReference>
<comment type="caution">
    <text evidence="2">The sequence shown here is derived from an EMBL/GenBank/DDBJ whole genome shotgun (WGS) entry which is preliminary data.</text>
</comment>
<accession>A0A2M7TTI1</accession>
<proteinExistence type="predicted"/>
<feature type="domain" description="Cupin type-2" evidence="1">
    <location>
        <begin position="33"/>
        <end position="97"/>
    </location>
</feature>
<evidence type="ECO:0000313" key="3">
    <source>
        <dbReference type="Proteomes" id="UP000229336"/>
    </source>
</evidence>
<gene>
    <name evidence="2" type="ORF">COY20_01545</name>
</gene>
<name>A0A2M7TTI1_9BACT</name>
<protein>
    <submittedName>
        <fullName evidence="2">Cupin domain-containing protein</fullName>
    </submittedName>
</protein>
<dbReference type="Gene3D" id="2.60.120.10">
    <property type="entry name" value="Jelly Rolls"/>
    <property type="match status" value="1"/>
</dbReference>
<dbReference type="InterPro" id="IPR014710">
    <property type="entry name" value="RmlC-like_jellyroll"/>
</dbReference>
<dbReference type="CDD" id="cd02230">
    <property type="entry name" value="cupin_HP0902-like"/>
    <property type="match status" value="1"/>
</dbReference>
<sequence>MTQSQDIVQAIQYQNGSVVSKEIVSKPMGTVTLFAFDKGQGLSEHSAPYKAFATVMGGRAEITVSGVKYEVKTGEMLPMPAGEPHALKAIEPFKMMLTMIKS</sequence>
<dbReference type="Pfam" id="PF07883">
    <property type="entry name" value="Cupin_2"/>
    <property type="match status" value="1"/>
</dbReference>
<dbReference type="Proteomes" id="UP000229336">
    <property type="component" value="Unassembled WGS sequence"/>
</dbReference>
<dbReference type="AlphaFoldDB" id="A0A2M7TTI1"/>